<evidence type="ECO:0000313" key="1">
    <source>
        <dbReference type="EMBL" id="KAJ7409146.1"/>
    </source>
</evidence>
<gene>
    <name evidence="1" type="ORF">WISP_116398</name>
</gene>
<protein>
    <submittedName>
        <fullName evidence="1">Uncharacterized protein</fullName>
    </submittedName>
</protein>
<proteinExistence type="predicted"/>
<keyword evidence="2" id="KW-1185">Reference proteome</keyword>
<dbReference type="EMBL" id="WHWB01034492">
    <property type="protein sequence ID" value="KAJ7409146.1"/>
    <property type="molecule type" value="Genomic_DNA"/>
</dbReference>
<reference evidence="1" key="1">
    <citation type="submission" date="2019-10" db="EMBL/GenBank/DDBJ databases">
        <authorList>
            <person name="Soares A.E.R."/>
            <person name="Aleixo A."/>
            <person name="Schneider P."/>
            <person name="Miyaki C.Y."/>
            <person name="Schneider M.P."/>
            <person name="Mello C."/>
            <person name="Vasconcelos A.T.R."/>
        </authorList>
    </citation>
    <scope>NUCLEOTIDE SEQUENCE</scope>
    <source>
        <tissue evidence="1">Muscle</tissue>
    </source>
</reference>
<sequence>MVKGLEGRPYEEQLRSLGLFSLEKRLRGDHIAVYNIVMSGSRGAEGRQDIEVLEQFQRRSRLMKGLEHKSYEECLRNLGLFSLEKRRLRDDLITLYNYLKGCCSQVWGHLFSQPTSNRARGHSLKLCQRRVRLDIGKKFFTERVTRYWNGLPMDVVESPSLEVFTGRLGVVLSAMV</sequence>
<organism evidence="1 2">
    <name type="scientific">Willisornis vidua</name>
    <name type="common">Xingu scale-backed antbird</name>
    <dbReference type="NCBI Taxonomy" id="1566151"/>
    <lineage>
        <taxon>Eukaryota</taxon>
        <taxon>Metazoa</taxon>
        <taxon>Chordata</taxon>
        <taxon>Craniata</taxon>
        <taxon>Vertebrata</taxon>
        <taxon>Euteleostomi</taxon>
        <taxon>Archelosauria</taxon>
        <taxon>Archosauria</taxon>
        <taxon>Dinosauria</taxon>
        <taxon>Saurischia</taxon>
        <taxon>Theropoda</taxon>
        <taxon>Coelurosauria</taxon>
        <taxon>Aves</taxon>
        <taxon>Neognathae</taxon>
        <taxon>Neoaves</taxon>
        <taxon>Telluraves</taxon>
        <taxon>Australaves</taxon>
        <taxon>Passeriformes</taxon>
        <taxon>Thamnophilidae</taxon>
        <taxon>Willisornis</taxon>
    </lineage>
</organism>
<accession>A0ABQ9D052</accession>
<dbReference type="Proteomes" id="UP001145742">
    <property type="component" value="Unassembled WGS sequence"/>
</dbReference>
<comment type="caution">
    <text evidence="1">The sequence shown here is derived from an EMBL/GenBank/DDBJ whole genome shotgun (WGS) entry which is preliminary data.</text>
</comment>
<evidence type="ECO:0000313" key="2">
    <source>
        <dbReference type="Proteomes" id="UP001145742"/>
    </source>
</evidence>
<name>A0ABQ9D052_9PASS</name>